<comment type="caution">
    <text evidence="2">The sequence shown here is derived from an EMBL/GenBank/DDBJ whole genome shotgun (WGS) entry which is preliminary data.</text>
</comment>
<keyword evidence="1" id="KW-1133">Transmembrane helix</keyword>
<keyword evidence="1" id="KW-0812">Transmembrane</keyword>
<keyword evidence="1" id="KW-0472">Membrane</keyword>
<proteinExistence type="predicted"/>
<accession>A0A845MB80</accession>
<dbReference type="Proteomes" id="UP000467322">
    <property type="component" value="Unassembled WGS sequence"/>
</dbReference>
<evidence type="ECO:0000313" key="2">
    <source>
        <dbReference type="EMBL" id="MZR14874.1"/>
    </source>
</evidence>
<protein>
    <submittedName>
        <fullName evidence="2">Rod shape-determining protein MreD</fullName>
    </submittedName>
</protein>
<keyword evidence="3" id="KW-1185">Reference proteome</keyword>
<dbReference type="AlphaFoldDB" id="A0A845MB80"/>
<gene>
    <name evidence="2" type="ORF">GQE99_17770</name>
</gene>
<name>A0A845MB80_9RHOB</name>
<organism evidence="2 3">
    <name type="scientific">Maritimibacter harenae</name>
    <dbReference type="NCBI Taxonomy" id="2606218"/>
    <lineage>
        <taxon>Bacteria</taxon>
        <taxon>Pseudomonadati</taxon>
        <taxon>Pseudomonadota</taxon>
        <taxon>Alphaproteobacteria</taxon>
        <taxon>Rhodobacterales</taxon>
        <taxon>Roseobacteraceae</taxon>
        <taxon>Maritimibacter</taxon>
    </lineage>
</organism>
<feature type="transmembrane region" description="Helical" evidence="1">
    <location>
        <begin position="61"/>
        <end position="88"/>
    </location>
</feature>
<dbReference type="EMBL" id="WTUX01000019">
    <property type="protein sequence ID" value="MZR14874.1"/>
    <property type="molecule type" value="Genomic_DNA"/>
</dbReference>
<evidence type="ECO:0000313" key="3">
    <source>
        <dbReference type="Proteomes" id="UP000467322"/>
    </source>
</evidence>
<evidence type="ECO:0000256" key="1">
    <source>
        <dbReference type="SAM" id="Phobius"/>
    </source>
</evidence>
<dbReference type="RefSeq" id="WP_161353030.1">
    <property type="nucleotide sequence ID" value="NZ_WTUX01000019.1"/>
</dbReference>
<feature type="transmembrane region" description="Helical" evidence="1">
    <location>
        <begin position="109"/>
        <end position="131"/>
    </location>
</feature>
<feature type="transmembrane region" description="Helical" evidence="1">
    <location>
        <begin position="137"/>
        <end position="162"/>
    </location>
</feature>
<sequence>MIDPYLLRRLLYFMLFLGLSALILFTRMLPLHGGSGGFPPPDLILCFALAWTVRRPDYMPVLGVAGILLVADMLTLAPPGVAPFLAILGIEALRARRGLLADQGFAVEWLSVAAILTLMMIGERLLLGVFFVPQVGFGMSVLSLLVTILFYPVAVLISTLGFRIEWLKPGAIDPEAHAA</sequence>
<reference evidence="2 3" key="1">
    <citation type="submission" date="2019-12" db="EMBL/GenBank/DDBJ databases">
        <title>Maritimibacter sp. nov. sp. isolated from sea sand.</title>
        <authorList>
            <person name="Kim J."/>
            <person name="Jeong S.E."/>
            <person name="Jung H.S."/>
            <person name="Jeon C.O."/>
        </authorList>
    </citation>
    <scope>NUCLEOTIDE SEQUENCE [LARGE SCALE GENOMIC DNA]</scope>
    <source>
        <strain evidence="2 3">DP07</strain>
    </source>
</reference>
<feature type="transmembrane region" description="Helical" evidence="1">
    <location>
        <begin position="12"/>
        <end position="30"/>
    </location>
</feature>